<feature type="domain" description="ABC3 transporter permease C-terminal" evidence="7">
    <location>
        <begin position="289"/>
        <end position="408"/>
    </location>
</feature>
<dbReference type="InterPro" id="IPR050250">
    <property type="entry name" value="Macrolide_Exporter_MacB"/>
</dbReference>
<keyword evidence="5 6" id="KW-0472">Membrane</keyword>
<evidence type="ECO:0000259" key="8">
    <source>
        <dbReference type="Pfam" id="PF12704"/>
    </source>
</evidence>
<feature type="domain" description="ABC3 transporter permease C-terminal" evidence="7">
    <location>
        <begin position="670"/>
        <end position="782"/>
    </location>
</feature>
<feature type="transmembrane region" description="Helical" evidence="6">
    <location>
        <begin position="752"/>
        <end position="775"/>
    </location>
</feature>
<gene>
    <name evidence="9" type="ORF">GCM10023189_17030</name>
</gene>
<name>A0ABP8MQP1_9BACT</name>
<dbReference type="Pfam" id="PF12704">
    <property type="entry name" value="MacB_PCD"/>
    <property type="match status" value="2"/>
</dbReference>
<evidence type="ECO:0000313" key="10">
    <source>
        <dbReference type="Proteomes" id="UP001501175"/>
    </source>
</evidence>
<feature type="transmembrane region" description="Helical" evidence="6">
    <location>
        <begin position="284"/>
        <end position="305"/>
    </location>
</feature>
<organism evidence="9 10">
    <name type="scientific">Nibrella saemangeumensis</name>
    <dbReference type="NCBI Taxonomy" id="1084526"/>
    <lineage>
        <taxon>Bacteria</taxon>
        <taxon>Pseudomonadati</taxon>
        <taxon>Bacteroidota</taxon>
        <taxon>Cytophagia</taxon>
        <taxon>Cytophagales</taxon>
        <taxon>Spirosomataceae</taxon>
        <taxon>Nibrella</taxon>
    </lineage>
</organism>
<evidence type="ECO:0000313" key="9">
    <source>
        <dbReference type="EMBL" id="GAA4452892.1"/>
    </source>
</evidence>
<evidence type="ECO:0000256" key="6">
    <source>
        <dbReference type="SAM" id="Phobius"/>
    </source>
</evidence>
<proteinExistence type="predicted"/>
<evidence type="ECO:0000256" key="3">
    <source>
        <dbReference type="ARBA" id="ARBA00022692"/>
    </source>
</evidence>
<evidence type="ECO:0000256" key="1">
    <source>
        <dbReference type="ARBA" id="ARBA00004651"/>
    </source>
</evidence>
<keyword evidence="2" id="KW-1003">Cell membrane</keyword>
<dbReference type="InterPro" id="IPR003838">
    <property type="entry name" value="ABC3_permease_C"/>
</dbReference>
<dbReference type="EMBL" id="BAABHD010000022">
    <property type="protein sequence ID" value="GAA4452892.1"/>
    <property type="molecule type" value="Genomic_DNA"/>
</dbReference>
<dbReference type="Proteomes" id="UP001501175">
    <property type="component" value="Unassembled WGS sequence"/>
</dbReference>
<accession>A0ABP8MQP1</accession>
<dbReference type="PANTHER" id="PTHR30572:SF18">
    <property type="entry name" value="ABC-TYPE MACROLIDE FAMILY EXPORT SYSTEM PERMEASE COMPONENT 2"/>
    <property type="match status" value="1"/>
</dbReference>
<evidence type="ECO:0000256" key="4">
    <source>
        <dbReference type="ARBA" id="ARBA00022989"/>
    </source>
</evidence>
<dbReference type="RefSeq" id="WP_345242533.1">
    <property type="nucleotide sequence ID" value="NZ_BAABHD010000022.1"/>
</dbReference>
<dbReference type="InterPro" id="IPR025857">
    <property type="entry name" value="MacB_PCD"/>
</dbReference>
<comment type="subcellular location">
    <subcellularLocation>
        <location evidence="1">Cell membrane</location>
        <topology evidence="1">Multi-pass membrane protein</topology>
    </subcellularLocation>
</comment>
<reference evidence="10" key="1">
    <citation type="journal article" date="2019" name="Int. J. Syst. Evol. Microbiol.">
        <title>The Global Catalogue of Microorganisms (GCM) 10K type strain sequencing project: providing services to taxonomists for standard genome sequencing and annotation.</title>
        <authorList>
            <consortium name="The Broad Institute Genomics Platform"/>
            <consortium name="The Broad Institute Genome Sequencing Center for Infectious Disease"/>
            <person name="Wu L."/>
            <person name="Ma J."/>
        </authorList>
    </citation>
    <scope>NUCLEOTIDE SEQUENCE [LARGE SCALE GENOMIC DNA]</scope>
    <source>
        <strain evidence="10">JCM 17927</strain>
    </source>
</reference>
<protein>
    <submittedName>
        <fullName evidence="9">ABC transporter permease</fullName>
    </submittedName>
</protein>
<feature type="transmembrane region" description="Helical" evidence="6">
    <location>
        <begin position="20"/>
        <end position="41"/>
    </location>
</feature>
<feature type="domain" description="MacB-like periplasmic core" evidence="8">
    <location>
        <begin position="427"/>
        <end position="589"/>
    </location>
</feature>
<dbReference type="PROSITE" id="PS51257">
    <property type="entry name" value="PROKAR_LIPOPROTEIN"/>
    <property type="match status" value="1"/>
</dbReference>
<evidence type="ECO:0000256" key="2">
    <source>
        <dbReference type="ARBA" id="ARBA00022475"/>
    </source>
</evidence>
<dbReference type="Pfam" id="PF02687">
    <property type="entry name" value="FtsX"/>
    <property type="match status" value="2"/>
</dbReference>
<evidence type="ECO:0000259" key="7">
    <source>
        <dbReference type="Pfam" id="PF02687"/>
    </source>
</evidence>
<comment type="caution">
    <text evidence="9">The sequence shown here is derived from an EMBL/GenBank/DDBJ whole genome shotgun (WGS) entry which is preliminary data.</text>
</comment>
<keyword evidence="4 6" id="KW-1133">Transmembrane helix</keyword>
<keyword evidence="10" id="KW-1185">Reference proteome</keyword>
<feature type="domain" description="MacB-like periplasmic core" evidence="8">
    <location>
        <begin position="22"/>
        <end position="238"/>
    </location>
</feature>
<feature type="transmembrane region" description="Helical" evidence="6">
    <location>
        <begin position="665"/>
        <end position="690"/>
    </location>
</feature>
<dbReference type="PANTHER" id="PTHR30572">
    <property type="entry name" value="MEMBRANE COMPONENT OF TRANSPORTER-RELATED"/>
    <property type="match status" value="1"/>
</dbReference>
<sequence>MIKNFLTVALRNLYKQKLFAGFNILGIAMGIACCIVVYLLIHHQYNQDTFHTNAPSLFIVNHVRTTNGQPELWEPSPEPIGPALQRDLAEVKRFVRYHGTGAVVRYGSHTFREHVHLADPDFFRMFTFPIQTGSSDPISEPSGIVLSEAMARKYFGDEEAVGKQLTVLFNGDLRRTFTVTAVAAPFPNTASFSFDLLVNYQVGKDLGWQGNDWTRQVQATFIQLDTPASAGKVTKALASYVKLHNTINQQVPITSFYLDNLQDISVNAHKTRHSFAGGTSPTGIVVLGILAGLVLFMACFNFMNYTIATSTTRFKEIGVRKVLGSTRQQLIRQFIGENLITGFIALLLALLLTTTVFLPTFSRIIDFYQLRFDMLENWQLIAFLAALMAGISLLSGLYPSLYISGFNPISVLKGKQRISGTNGFVRTLLVVQFGLSMFTVSAAILTTQNAQFLRRMDVGYDQSQLMVLRANSEQSYNHLRQAALRRSEVTKVAGSQDQLGATGDNVATLEYESTKTTAETMRVSSDYIATLGLRLVEGRNFLPESPVDQDNAIIVNNALVKAMGWTSAVGKQVRLQDKPYQIVGVTQDFNYRFFFLKIAPCILKLNAPQENRVLTMKVNKADVSGLSDYMKAEWQKVMPDVPFSMTQQEDVYSGSYDESRRIKDVFTYVAMLTLMISAMGLFALVSLTIAKKTKEIGIRKVLGASSFSIANLLNREFIILITVAGVIALPLAFVAMQSLLDSVYAYHTPVTAGAFIATLLVMLLLALVTIGSQVYKIATANPVKSLQAE</sequence>
<feature type="transmembrane region" description="Helical" evidence="6">
    <location>
        <begin position="717"/>
        <end position="740"/>
    </location>
</feature>
<feature type="transmembrane region" description="Helical" evidence="6">
    <location>
        <begin position="378"/>
        <end position="403"/>
    </location>
</feature>
<keyword evidence="3 6" id="KW-0812">Transmembrane</keyword>
<feature type="transmembrane region" description="Helical" evidence="6">
    <location>
        <begin position="424"/>
        <end position="445"/>
    </location>
</feature>
<evidence type="ECO:0000256" key="5">
    <source>
        <dbReference type="ARBA" id="ARBA00023136"/>
    </source>
</evidence>
<feature type="transmembrane region" description="Helical" evidence="6">
    <location>
        <begin position="339"/>
        <end position="358"/>
    </location>
</feature>